<keyword evidence="4" id="KW-1185">Reference proteome</keyword>
<dbReference type="CDD" id="cd02440">
    <property type="entry name" value="AdoMet_MTases"/>
    <property type="match status" value="1"/>
</dbReference>
<evidence type="ECO:0000259" key="1">
    <source>
        <dbReference type="Pfam" id="PF13847"/>
    </source>
</evidence>
<reference evidence="2" key="1">
    <citation type="journal article" date="2016" name="Sci. Rep.">
        <title>Molecular characterization of firefly nuptial gifts: a multi-omics approach sheds light on postcopulatory sexual selection.</title>
        <authorList>
            <person name="Al-Wathiqui N."/>
            <person name="Fallon T.R."/>
            <person name="South A."/>
            <person name="Weng J.K."/>
            <person name="Lewis S.M."/>
        </authorList>
    </citation>
    <scope>NUCLEOTIDE SEQUENCE</scope>
</reference>
<gene>
    <name evidence="3" type="ORF">PPYR_13120</name>
</gene>
<dbReference type="PANTHER" id="PTHR43861:SF1">
    <property type="entry name" value="TRANS-ACONITATE 2-METHYLTRANSFERASE"/>
    <property type="match status" value="1"/>
</dbReference>
<dbReference type="Pfam" id="PF13847">
    <property type="entry name" value="Methyltransf_31"/>
    <property type="match status" value="1"/>
</dbReference>
<evidence type="ECO:0000313" key="3">
    <source>
        <dbReference type="EMBL" id="KAB0793500.1"/>
    </source>
</evidence>
<dbReference type="Proteomes" id="UP000327044">
    <property type="component" value="Unassembled WGS sequence"/>
</dbReference>
<dbReference type="EMBL" id="GEZM01035374">
    <property type="protein sequence ID" value="JAV83296.1"/>
    <property type="molecule type" value="Transcribed_RNA"/>
</dbReference>
<dbReference type="EMBL" id="VVIM01000009">
    <property type="protein sequence ID" value="KAB0793500.1"/>
    <property type="molecule type" value="Genomic_DNA"/>
</dbReference>
<reference evidence="3 4" key="2">
    <citation type="journal article" date="2018" name="Elife">
        <title>Firefly genomes illuminate parallel origins of bioluminescence in beetles.</title>
        <authorList>
            <person name="Fallon T.R."/>
            <person name="Lower S.E."/>
            <person name="Chang C.H."/>
            <person name="Bessho-Uehara M."/>
            <person name="Martin G.J."/>
            <person name="Bewick A.J."/>
            <person name="Behringer M."/>
            <person name="Debat H.J."/>
            <person name="Wong I."/>
            <person name="Day J.C."/>
            <person name="Suvorov A."/>
            <person name="Silva C.J."/>
            <person name="Stanger-Hall K.F."/>
            <person name="Hall D.W."/>
            <person name="Schmitz R.J."/>
            <person name="Nelson D.R."/>
            <person name="Lewis S.M."/>
            <person name="Shigenobu S."/>
            <person name="Bybee S.M."/>
            <person name="Larracuente A.M."/>
            <person name="Oba Y."/>
            <person name="Weng J.K."/>
        </authorList>
    </citation>
    <scope>NUCLEOTIDE SEQUENCE [LARGE SCALE GENOMIC DNA]</scope>
    <source>
        <strain evidence="3">1611_PpyrPB1</strain>
        <tissue evidence="3">Whole body</tissue>
    </source>
</reference>
<dbReference type="OrthoDB" id="8300214at2759"/>
<feature type="domain" description="Methyltransferase" evidence="1">
    <location>
        <begin position="32"/>
        <end position="154"/>
    </location>
</feature>
<evidence type="ECO:0000313" key="4">
    <source>
        <dbReference type="Proteomes" id="UP000327044"/>
    </source>
</evidence>
<organism evidence="2">
    <name type="scientific">Photinus pyralis</name>
    <name type="common">Common eastern firefly</name>
    <name type="synonym">Lampyris pyralis</name>
    <dbReference type="NCBI Taxonomy" id="7054"/>
    <lineage>
        <taxon>Eukaryota</taxon>
        <taxon>Metazoa</taxon>
        <taxon>Ecdysozoa</taxon>
        <taxon>Arthropoda</taxon>
        <taxon>Hexapoda</taxon>
        <taxon>Insecta</taxon>
        <taxon>Pterygota</taxon>
        <taxon>Neoptera</taxon>
        <taxon>Endopterygota</taxon>
        <taxon>Coleoptera</taxon>
        <taxon>Polyphaga</taxon>
        <taxon>Elateriformia</taxon>
        <taxon>Elateroidea</taxon>
        <taxon>Lampyridae</taxon>
        <taxon>Lampyrinae</taxon>
        <taxon>Photinus</taxon>
    </lineage>
</organism>
<dbReference type="InterPro" id="IPR025714">
    <property type="entry name" value="Methyltranfer_dom"/>
</dbReference>
<dbReference type="AlphaFoldDB" id="A0A1Y1MHE1"/>
<protein>
    <recommendedName>
        <fullName evidence="1">Methyltransferase domain-containing protein</fullName>
    </recommendedName>
</protein>
<dbReference type="Gene3D" id="3.40.50.150">
    <property type="entry name" value="Vaccinia Virus protein VP39"/>
    <property type="match status" value="1"/>
</dbReference>
<name>A0A1Y1MHE1_PHOPY</name>
<evidence type="ECO:0000313" key="2">
    <source>
        <dbReference type="EMBL" id="JAV83296.1"/>
    </source>
</evidence>
<sequence length="271" mass="32111">MNQAVRFIRFNLQSQREFLYMKRRYLKDFNFKENCQVLDVGCGPGDITRHGLLPLLPKSTKKLMGVDISSDMIDFAKQFHQDDDRISFERLDIGTSSIPSHLLQSFDHVFSFYCLHFAPDLRKAISNIHKMLKPKGDMFVNVISYQYLFDIYEQLLNTQKWHPYVHDYKSRMSPFQNGKNYKHDFENVLGDLGFIISHCIEERKVFPTSRDNFEGLMKAINYVDVPKHLEDEFASEQCNVMRSTDKVFIDEYGEEQYHWQYTLLTAHAFKR</sequence>
<reference evidence="3" key="3">
    <citation type="submission" date="2019-08" db="EMBL/GenBank/DDBJ databases">
        <authorList>
            <consortium name="Photinus pyralis genome working group"/>
            <person name="Fallon T.R."/>
            <person name="Sander Lower S.E."/>
            <person name="Weng J.-K."/>
        </authorList>
    </citation>
    <scope>NUCLEOTIDE SEQUENCE</scope>
    <source>
        <strain evidence="3">1611_PpyrPB1</strain>
        <tissue evidence="3">Whole body</tissue>
    </source>
</reference>
<proteinExistence type="predicted"/>
<accession>A0A1Y1MHE1</accession>
<dbReference type="PANTHER" id="PTHR43861">
    <property type="entry name" value="TRANS-ACONITATE 2-METHYLTRANSFERASE-RELATED"/>
    <property type="match status" value="1"/>
</dbReference>
<dbReference type="SUPFAM" id="SSF53335">
    <property type="entry name" value="S-adenosyl-L-methionine-dependent methyltransferases"/>
    <property type="match status" value="1"/>
</dbReference>
<dbReference type="InterPro" id="IPR029063">
    <property type="entry name" value="SAM-dependent_MTases_sf"/>
</dbReference>
<dbReference type="InParanoid" id="A0A1Y1MHE1"/>